<dbReference type="EMBL" id="JYDI01000340">
    <property type="protein sequence ID" value="KRY45654.1"/>
    <property type="molecule type" value="Genomic_DNA"/>
</dbReference>
<dbReference type="InterPro" id="IPR043502">
    <property type="entry name" value="DNA/RNA_pol_sf"/>
</dbReference>
<name>A0A0V1C8S2_TRIBR</name>
<keyword evidence="1" id="KW-0479">Metal-binding</keyword>
<evidence type="ECO:0000259" key="4">
    <source>
        <dbReference type="PROSITE" id="PS50878"/>
    </source>
</evidence>
<dbReference type="SUPFAM" id="SSF56672">
    <property type="entry name" value="DNA/RNA polymerases"/>
    <property type="match status" value="1"/>
</dbReference>
<feature type="compositionally biased region" description="Basic and acidic residues" evidence="2">
    <location>
        <begin position="401"/>
        <end position="411"/>
    </location>
</feature>
<dbReference type="Pfam" id="PF13912">
    <property type="entry name" value="zf-C2H2_6"/>
    <property type="match status" value="1"/>
</dbReference>
<feature type="domain" description="Reverse transcriptase" evidence="4">
    <location>
        <begin position="538"/>
        <end position="791"/>
    </location>
</feature>
<sequence length="848" mass="94697">MAAIRVNYPGPFACQKCKFTETVFARFVTHCTHHALNVNLACSLCGKDFTSINAAASHFPHCKKGRKLNETPIDVPTNVEMHDSAHTKHACSVCSRSFTTFTGLRLHEKRAHPATLAASSQKSIKHQWTIDHLRETKEIKDQLTASNSCSLKSFAEALSSKWSEAISIDMAKYLRKKLHRVDLNLSALNVDTIDGDTSGLLPEVVEKSIDLECVGSINRATRIGEEINGVGVLSTCDTSGFRVETIGQTTPSPNKHILNGGIEDRNKHVDAAISVLIEFLCEPKSHQPPHPLKKRTREEPKTEDPKQVRAKLNQRNDKLKAKPRIQLRRTHSTNADLSNPCPQHTDDSLSEQGLDRDQGVYSVNTWRMAWPPAIDRNKHVDAAISVLIEFLCEPRGPKKRTREEPKTEDPKQNQPLCNVSCPIDAAESALRQRLSQRPSVDAAPFTSKCPQNSKNILDPIFPEEVTLHLQKMKIQTSAGPDGIKVSHLRSCDPVCLANAFNLFLLARHIPQQLKDCRTTLIPKTDDPRPDAEDYRPITVASWGHIPQQLKDCRTTLIPKTDDPRPDAEDYRPITVASCLYRLFSKIVTRRLEDSLSLHPRQKAFRSGTDGAFDNTSILMTVIREAHNCGKELNIVSIDLAKAFDTVNHTSITRALRMHGLDDDSRTLITQMVTGSSTIIKGDGGALSNRIEINQGVRQGDPISPLLFNAVMDEFVERLEQTGEGFKLKGVEVTTLAFADDVTLISRSHRGMENGLHLHRKRAHPDVFAAACGKKTKVRWSNDEISLLATLEAGLDPACKNINQVLAERLMEYDITRSVEMIKGQRRKEQYKALVGLGWTHPRKFDTFL</sequence>
<keyword evidence="1" id="KW-0862">Zinc</keyword>
<evidence type="ECO:0000256" key="1">
    <source>
        <dbReference type="PROSITE-ProRule" id="PRU00042"/>
    </source>
</evidence>
<dbReference type="PANTHER" id="PTHR19446">
    <property type="entry name" value="REVERSE TRANSCRIPTASES"/>
    <property type="match status" value="1"/>
</dbReference>
<gene>
    <name evidence="5" type="ORF">T03_11640</name>
</gene>
<dbReference type="OrthoDB" id="5931474at2759"/>
<dbReference type="STRING" id="45882.A0A0V1C8S2"/>
<dbReference type="SMART" id="SM00355">
    <property type="entry name" value="ZnF_C2H2"/>
    <property type="match status" value="3"/>
</dbReference>
<protein>
    <submittedName>
        <fullName evidence="5">Retrovirus-related Pol polyprotein from type-1 retrotransposable element</fullName>
    </submittedName>
</protein>
<dbReference type="InterPro" id="IPR000477">
    <property type="entry name" value="RT_dom"/>
</dbReference>
<feature type="region of interest" description="Disordered" evidence="2">
    <location>
        <begin position="284"/>
        <end position="355"/>
    </location>
</feature>
<comment type="caution">
    <text evidence="5">The sequence shown here is derived from an EMBL/GenBank/DDBJ whole genome shotgun (WGS) entry which is preliminary data.</text>
</comment>
<dbReference type="GO" id="GO:0008270">
    <property type="term" value="F:zinc ion binding"/>
    <property type="evidence" value="ECO:0007669"/>
    <property type="project" value="UniProtKB-KW"/>
</dbReference>
<proteinExistence type="predicted"/>
<feature type="region of interest" description="Disordered" evidence="2">
    <location>
        <begin position="397"/>
        <end position="418"/>
    </location>
</feature>
<evidence type="ECO:0000313" key="6">
    <source>
        <dbReference type="Proteomes" id="UP000054653"/>
    </source>
</evidence>
<feature type="domain" description="C2H2-type" evidence="3">
    <location>
        <begin position="89"/>
        <end position="112"/>
    </location>
</feature>
<dbReference type="PROSITE" id="PS50878">
    <property type="entry name" value="RT_POL"/>
    <property type="match status" value="1"/>
</dbReference>
<evidence type="ECO:0000256" key="2">
    <source>
        <dbReference type="SAM" id="MobiDB-lite"/>
    </source>
</evidence>
<feature type="compositionally biased region" description="Basic residues" evidence="2">
    <location>
        <begin position="321"/>
        <end position="331"/>
    </location>
</feature>
<organism evidence="5 6">
    <name type="scientific">Trichinella britovi</name>
    <name type="common">Parasitic roundworm</name>
    <dbReference type="NCBI Taxonomy" id="45882"/>
    <lineage>
        <taxon>Eukaryota</taxon>
        <taxon>Metazoa</taxon>
        <taxon>Ecdysozoa</taxon>
        <taxon>Nematoda</taxon>
        <taxon>Enoplea</taxon>
        <taxon>Dorylaimia</taxon>
        <taxon>Trichinellida</taxon>
        <taxon>Trichinellidae</taxon>
        <taxon>Trichinella</taxon>
    </lineage>
</organism>
<dbReference type="CDD" id="cd01650">
    <property type="entry name" value="RT_nLTR_like"/>
    <property type="match status" value="1"/>
</dbReference>
<reference evidence="5 6" key="1">
    <citation type="submission" date="2015-01" db="EMBL/GenBank/DDBJ databases">
        <title>Evolution of Trichinella species and genotypes.</title>
        <authorList>
            <person name="Korhonen P.K."/>
            <person name="Edoardo P."/>
            <person name="Giuseppe L.R."/>
            <person name="Gasser R.B."/>
        </authorList>
    </citation>
    <scope>NUCLEOTIDE SEQUENCE [LARGE SCALE GENOMIC DNA]</scope>
    <source>
        <strain evidence="5">ISS120</strain>
    </source>
</reference>
<dbReference type="Pfam" id="PF00078">
    <property type="entry name" value="RVT_1"/>
    <property type="match status" value="1"/>
</dbReference>
<evidence type="ECO:0000259" key="3">
    <source>
        <dbReference type="PROSITE" id="PS50157"/>
    </source>
</evidence>
<keyword evidence="1" id="KW-0863">Zinc-finger</keyword>
<feature type="compositionally biased region" description="Polar residues" evidence="2">
    <location>
        <begin position="332"/>
        <end position="342"/>
    </location>
</feature>
<dbReference type="InterPro" id="IPR013087">
    <property type="entry name" value="Znf_C2H2_type"/>
</dbReference>
<dbReference type="Proteomes" id="UP000054653">
    <property type="component" value="Unassembled WGS sequence"/>
</dbReference>
<keyword evidence="6" id="KW-1185">Reference proteome</keyword>
<evidence type="ECO:0000313" key="5">
    <source>
        <dbReference type="EMBL" id="KRY45654.1"/>
    </source>
</evidence>
<dbReference type="AlphaFoldDB" id="A0A0V1C8S2"/>
<feature type="compositionally biased region" description="Basic and acidic residues" evidence="2">
    <location>
        <begin position="296"/>
        <end position="307"/>
    </location>
</feature>
<dbReference type="PROSITE" id="PS00028">
    <property type="entry name" value="ZINC_FINGER_C2H2_1"/>
    <property type="match status" value="1"/>
</dbReference>
<dbReference type="PROSITE" id="PS50157">
    <property type="entry name" value="ZINC_FINGER_C2H2_2"/>
    <property type="match status" value="1"/>
</dbReference>
<accession>A0A0V1C8S2</accession>